<keyword evidence="2" id="KW-0812">Transmembrane</keyword>
<feature type="transmembrane region" description="Helical" evidence="2">
    <location>
        <begin position="689"/>
        <end position="713"/>
    </location>
</feature>
<dbReference type="EMBL" id="JANBOI010000600">
    <property type="protein sequence ID" value="KAJ1729512.1"/>
    <property type="molecule type" value="Genomic_DNA"/>
</dbReference>
<evidence type="ECO:0000256" key="2">
    <source>
        <dbReference type="SAM" id="Phobius"/>
    </source>
</evidence>
<dbReference type="Proteomes" id="UP001143981">
    <property type="component" value="Unassembled WGS sequence"/>
</dbReference>
<evidence type="ECO:0000256" key="1">
    <source>
        <dbReference type="SAM" id="MobiDB-lite"/>
    </source>
</evidence>
<reference evidence="3" key="1">
    <citation type="submission" date="2022-07" db="EMBL/GenBank/DDBJ databases">
        <title>Phylogenomic reconstructions and comparative analyses of Kickxellomycotina fungi.</title>
        <authorList>
            <person name="Reynolds N.K."/>
            <person name="Stajich J.E."/>
            <person name="Barry K."/>
            <person name="Grigoriev I.V."/>
            <person name="Crous P."/>
            <person name="Smith M.E."/>
        </authorList>
    </citation>
    <scope>NUCLEOTIDE SEQUENCE</scope>
    <source>
        <strain evidence="3">BCRC 34381</strain>
    </source>
</reference>
<feature type="compositionally biased region" description="Basic residues" evidence="1">
    <location>
        <begin position="610"/>
        <end position="621"/>
    </location>
</feature>
<dbReference type="OrthoDB" id="5596089at2759"/>
<feature type="region of interest" description="Disordered" evidence="1">
    <location>
        <begin position="600"/>
        <end position="621"/>
    </location>
</feature>
<dbReference type="AlphaFoldDB" id="A0A9W8CY67"/>
<organism evidence="3 4">
    <name type="scientific">Coemansia biformis</name>
    <dbReference type="NCBI Taxonomy" id="1286918"/>
    <lineage>
        <taxon>Eukaryota</taxon>
        <taxon>Fungi</taxon>
        <taxon>Fungi incertae sedis</taxon>
        <taxon>Zoopagomycota</taxon>
        <taxon>Kickxellomycotina</taxon>
        <taxon>Kickxellomycetes</taxon>
        <taxon>Kickxellales</taxon>
        <taxon>Kickxellaceae</taxon>
        <taxon>Coemansia</taxon>
    </lineage>
</organism>
<keyword evidence="4" id="KW-1185">Reference proteome</keyword>
<sequence>MSYVLRTRQGVLVAVGLLYVFVLAWLNRQPIPTTTLVHETDSSIRLRATGRGHLGSGNRDMHWLEPATYMAGYSTDSGADGAERPGSVLDIDAGLLYIRLHTEYRTGRPGEPLGGLLKVYRKGLGFVRPAQAGAGVAAGAGAGAGAAESAAGDSGWELLLVDRLPGPVRRSHLDRTRLRNTDGTHAPRNLAVLYYMPSNETISYRVRVYDLESLRRASFFDGAVARAGESWWDQRLGSKDAEAAIHTMSVAAALHLCPDDNTDFADAVYAGSRFSHCIGRAGLAMGFADFALPGALEVLEFSLRGSTLIYSRLNDVVRFRILQLPVAPNGTLLRDAPQEIAQTRGPEVTEYLRDIGSQSFLAQLHSTRPGGSIDVFLAHGGTTGDTFFFSFSLLQNTTLARKWVHEDVKRYRLPVHQQFSGLSRDELRLVNDPPLVEQAGLTSVFYFKATDIIVAVDTEWFRDHGSANVTQLQRVRESRPPYISTLNSPVAVNMTLDESGALLAMSTVDDELFVFSRAHASSTKRILDYRRYFRIASLLPWAATEPVSSVDALEEGEVDIFNWQLMLTWQPTTLIPMVGWEDGFISPDNPFPAAQRLVARSQQQQQQQQRHLHNHHHHHHYHQPSTTCLRFLHFDPVQLADRGASGDAEVARPSASDAAASGIVRIVSLSATGRLRMWELDSHKQRPHILWPFVTEHWGLMFILAAVVACCVYNERRWS</sequence>
<evidence type="ECO:0000313" key="4">
    <source>
        <dbReference type="Proteomes" id="UP001143981"/>
    </source>
</evidence>
<gene>
    <name evidence="3" type="ORF">LPJ61_003483</name>
</gene>
<accession>A0A9W8CY67</accession>
<evidence type="ECO:0000313" key="3">
    <source>
        <dbReference type="EMBL" id="KAJ1729512.1"/>
    </source>
</evidence>
<keyword evidence="2" id="KW-1133">Transmembrane helix</keyword>
<comment type="caution">
    <text evidence="3">The sequence shown here is derived from an EMBL/GenBank/DDBJ whole genome shotgun (WGS) entry which is preliminary data.</text>
</comment>
<keyword evidence="2" id="KW-0472">Membrane</keyword>
<proteinExistence type="predicted"/>
<protein>
    <submittedName>
        <fullName evidence="3">Uncharacterized protein</fullName>
    </submittedName>
</protein>
<name>A0A9W8CY67_9FUNG</name>